<dbReference type="PROSITE" id="PS00108">
    <property type="entry name" value="PROTEIN_KINASE_ST"/>
    <property type="match status" value="1"/>
</dbReference>
<dbReference type="FunFam" id="2.60.120.430:FF:000001">
    <property type="entry name" value="Receptor-like protein kinase FERONIA"/>
    <property type="match status" value="1"/>
</dbReference>
<dbReference type="InterPro" id="IPR003111">
    <property type="entry name" value="Lon_prtase_N"/>
</dbReference>
<evidence type="ECO:0008006" key="24">
    <source>
        <dbReference type="Google" id="ProtNLM"/>
    </source>
</evidence>
<evidence type="ECO:0000256" key="7">
    <source>
        <dbReference type="ARBA" id="ARBA00022741"/>
    </source>
</evidence>
<evidence type="ECO:0000256" key="12">
    <source>
        <dbReference type="ARBA" id="ARBA00022989"/>
    </source>
</evidence>
<dbReference type="InterPro" id="IPR000719">
    <property type="entry name" value="Prot_kinase_dom"/>
</dbReference>
<dbReference type="InterPro" id="IPR001245">
    <property type="entry name" value="Ser-Thr/Tyr_kinase_cat_dom"/>
</dbReference>
<dbReference type="InterPro" id="IPR015947">
    <property type="entry name" value="PUA-like_sf"/>
</dbReference>
<evidence type="ECO:0000256" key="8">
    <source>
        <dbReference type="ARBA" id="ARBA00022771"/>
    </source>
</evidence>
<dbReference type="GO" id="GO:0005524">
    <property type="term" value="F:ATP binding"/>
    <property type="evidence" value="ECO:0007669"/>
    <property type="project" value="UniProtKB-UniRule"/>
</dbReference>
<evidence type="ECO:0000259" key="21">
    <source>
        <dbReference type="PROSITE" id="PS50089"/>
    </source>
</evidence>
<dbReference type="FunFam" id="2.60.120.430:FF:000005">
    <property type="entry name" value="Putative receptor-like protein kinase"/>
    <property type="match status" value="1"/>
</dbReference>
<dbReference type="GO" id="GO:0008270">
    <property type="term" value="F:zinc ion binding"/>
    <property type="evidence" value="ECO:0007669"/>
    <property type="project" value="UniProtKB-KW"/>
</dbReference>
<keyword evidence="13 19" id="KW-0472">Membrane</keyword>
<organism evidence="23">
    <name type="scientific">Cucumis melo</name>
    <name type="common">Muskmelon</name>
    <dbReference type="NCBI Taxonomy" id="3656"/>
    <lineage>
        <taxon>Eukaryota</taxon>
        <taxon>Viridiplantae</taxon>
        <taxon>Streptophyta</taxon>
        <taxon>Embryophyta</taxon>
        <taxon>Tracheophyta</taxon>
        <taxon>Spermatophyta</taxon>
        <taxon>Magnoliopsida</taxon>
        <taxon>eudicotyledons</taxon>
        <taxon>Gunneridae</taxon>
        <taxon>Pentapetalae</taxon>
        <taxon>rosids</taxon>
        <taxon>fabids</taxon>
        <taxon>Cucurbitales</taxon>
        <taxon>Cucurbitaceae</taxon>
        <taxon>Benincaseae</taxon>
        <taxon>Cucumis</taxon>
    </lineage>
</organism>
<dbReference type="InterPro" id="IPR011990">
    <property type="entry name" value="TPR-like_helical_dom_sf"/>
</dbReference>
<dbReference type="GO" id="GO:0005737">
    <property type="term" value="C:cytoplasm"/>
    <property type="evidence" value="ECO:0007669"/>
    <property type="project" value="UniProtKB-ARBA"/>
</dbReference>
<dbReference type="Gene3D" id="1.25.40.10">
    <property type="entry name" value="Tetratricopeptide repeat domain"/>
    <property type="match status" value="1"/>
</dbReference>
<evidence type="ECO:0000256" key="16">
    <source>
        <dbReference type="PROSITE-ProRule" id="PRU00339"/>
    </source>
</evidence>
<evidence type="ECO:0000313" key="23">
    <source>
        <dbReference type="EnsemblPlants" id="MELO3C017192.2.1"/>
    </source>
</evidence>
<dbReference type="InterPro" id="IPR046336">
    <property type="entry name" value="Lon_prtase_N_sf"/>
</dbReference>
<keyword evidence="5" id="KW-0479">Metal-binding</keyword>
<evidence type="ECO:0000256" key="2">
    <source>
        <dbReference type="ARBA" id="ARBA00022527"/>
    </source>
</evidence>
<dbReference type="Gene3D" id="2.60.120.430">
    <property type="entry name" value="Galactose-binding lectin"/>
    <property type="match status" value="2"/>
</dbReference>
<dbReference type="InterPro" id="IPR019734">
    <property type="entry name" value="TPR_rpt"/>
</dbReference>
<dbReference type="SUPFAM" id="SSF57850">
    <property type="entry name" value="RING/U-box"/>
    <property type="match status" value="1"/>
</dbReference>
<evidence type="ECO:0000256" key="3">
    <source>
        <dbReference type="ARBA" id="ARBA00022679"/>
    </source>
</evidence>
<dbReference type="PANTHER" id="PTHR23327:SF42">
    <property type="entry name" value="LON PEPTIDASE N-TERMINAL DOMAIN AND RING FINGER PROTEIN C14F5.10C"/>
    <property type="match status" value="1"/>
</dbReference>
<dbReference type="GO" id="GO:0016020">
    <property type="term" value="C:membrane"/>
    <property type="evidence" value="ECO:0007669"/>
    <property type="project" value="UniProtKB-SubCell"/>
</dbReference>
<dbReference type="EnsemblPlants" id="MELO3C017192.2.1">
    <property type="protein sequence ID" value="MELO3C017192.2.1"/>
    <property type="gene ID" value="MELO3C017192.2"/>
</dbReference>
<reference evidence="23" key="1">
    <citation type="submission" date="2023-03" db="UniProtKB">
        <authorList>
            <consortium name="EnsemblPlants"/>
        </authorList>
    </citation>
    <scope>IDENTIFICATION</scope>
</reference>
<dbReference type="Gene3D" id="3.30.40.10">
    <property type="entry name" value="Zinc/RING finger domain, C3HC4 (zinc finger)"/>
    <property type="match status" value="1"/>
</dbReference>
<protein>
    <recommendedName>
        <fullName evidence="24">Receptor-like protein kinase</fullName>
    </recommendedName>
</protein>
<dbReference type="InterPro" id="IPR017907">
    <property type="entry name" value="Znf_RING_CS"/>
</dbReference>
<feature type="compositionally biased region" description="Low complexity" evidence="18">
    <location>
        <begin position="1377"/>
        <end position="1392"/>
    </location>
</feature>
<evidence type="ECO:0000259" key="22">
    <source>
        <dbReference type="PROSITE" id="PS51787"/>
    </source>
</evidence>
<dbReference type="Gene3D" id="2.30.130.40">
    <property type="entry name" value="LON domain-like"/>
    <property type="match status" value="1"/>
</dbReference>
<evidence type="ECO:0000256" key="14">
    <source>
        <dbReference type="ARBA" id="ARBA00023180"/>
    </source>
</evidence>
<evidence type="ECO:0000256" key="10">
    <source>
        <dbReference type="ARBA" id="ARBA00022833"/>
    </source>
</evidence>
<evidence type="ECO:0000256" key="13">
    <source>
        <dbReference type="ARBA" id="ARBA00023136"/>
    </source>
</evidence>
<dbReference type="InterPro" id="IPR017441">
    <property type="entry name" value="Protein_kinase_ATP_BS"/>
</dbReference>
<dbReference type="Pfam" id="PF07714">
    <property type="entry name" value="PK_Tyr_Ser-Thr"/>
    <property type="match status" value="1"/>
</dbReference>
<dbReference type="PROSITE" id="PS50089">
    <property type="entry name" value="ZF_RING_2"/>
    <property type="match status" value="1"/>
</dbReference>
<feature type="transmembrane region" description="Helical" evidence="19">
    <location>
        <begin position="932"/>
        <end position="955"/>
    </location>
</feature>
<dbReference type="InterPro" id="IPR001841">
    <property type="entry name" value="Znf_RING"/>
</dbReference>
<evidence type="ECO:0000256" key="15">
    <source>
        <dbReference type="PROSITE-ProRule" id="PRU00175"/>
    </source>
</evidence>
<feature type="repeat" description="TPR" evidence="16">
    <location>
        <begin position="39"/>
        <end position="72"/>
    </location>
</feature>
<dbReference type="GO" id="GO:0004674">
    <property type="term" value="F:protein serine/threonine kinase activity"/>
    <property type="evidence" value="ECO:0007669"/>
    <property type="project" value="UniProtKB-KW"/>
</dbReference>
<dbReference type="PROSITE" id="PS51787">
    <property type="entry name" value="LON_N"/>
    <property type="match status" value="1"/>
</dbReference>
<feature type="binding site" evidence="17">
    <location>
        <position position="1062"/>
    </location>
    <ligand>
        <name>ATP</name>
        <dbReference type="ChEBI" id="CHEBI:30616"/>
    </ligand>
</feature>
<keyword evidence="14" id="KW-0325">Glycoprotein</keyword>
<keyword evidence="2" id="KW-0723">Serine/threonine-protein kinase</keyword>
<evidence type="ECO:0000256" key="18">
    <source>
        <dbReference type="SAM" id="MobiDB-lite"/>
    </source>
</evidence>
<dbReference type="SMART" id="SM00184">
    <property type="entry name" value="RING"/>
    <property type="match status" value="1"/>
</dbReference>
<dbReference type="Pfam" id="PF12819">
    <property type="entry name" value="Malectin_like"/>
    <property type="match status" value="1"/>
</dbReference>
<evidence type="ECO:0000256" key="4">
    <source>
        <dbReference type="ARBA" id="ARBA00022692"/>
    </source>
</evidence>
<dbReference type="InterPro" id="IPR013083">
    <property type="entry name" value="Znf_RING/FYVE/PHD"/>
</dbReference>
<dbReference type="SUPFAM" id="SSF56112">
    <property type="entry name" value="Protein kinase-like (PK-like)"/>
    <property type="match status" value="1"/>
</dbReference>
<evidence type="ECO:0000256" key="6">
    <source>
        <dbReference type="ARBA" id="ARBA00022729"/>
    </source>
</evidence>
<name>A0A9I9DDV4_CUCME</name>
<dbReference type="FunFam" id="3.30.200.20:FF:000039">
    <property type="entry name" value="receptor-like protein kinase FERONIA"/>
    <property type="match status" value="1"/>
</dbReference>
<dbReference type="GO" id="GO:0061630">
    <property type="term" value="F:ubiquitin protein ligase activity"/>
    <property type="evidence" value="ECO:0007669"/>
    <property type="project" value="TreeGrafter"/>
</dbReference>
<dbReference type="SUPFAM" id="SSF48452">
    <property type="entry name" value="TPR-like"/>
    <property type="match status" value="1"/>
</dbReference>
<dbReference type="CDD" id="cd14066">
    <property type="entry name" value="STKc_IRAK"/>
    <property type="match status" value="1"/>
</dbReference>
<dbReference type="SMART" id="SM00028">
    <property type="entry name" value="TPR"/>
    <property type="match status" value="2"/>
</dbReference>
<dbReference type="Gene3D" id="3.30.200.20">
    <property type="entry name" value="Phosphorylase Kinase, domain 1"/>
    <property type="match status" value="1"/>
</dbReference>
<keyword evidence="9" id="KW-0418">Kinase</keyword>
<evidence type="ECO:0000256" key="11">
    <source>
        <dbReference type="ARBA" id="ARBA00022840"/>
    </source>
</evidence>
<accession>A0A9I9DDV4</accession>
<keyword evidence="6" id="KW-0732">Signal</keyword>
<dbReference type="Gramene" id="MELO3C017192.2.1">
    <property type="protein sequence ID" value="MELO3C017192.2.1"/>
    <property type="gene ID" value="MELO3C017192.2"/>
</dbReference>
<feature type="domain" description="RING-type" evidence="21">
    <location>
        <begin position="197"/>
        <end position="235"/>
    </location>
</feature>
<feature type="domain" description="Protein kinase" evidence="20">
    <location>
        <begin position="1034"/>
        <end position="1340"/>
    </location>
</feature>
<dbReference type="CDD" id="cd16514">
    <property type="entry name" value="RING-HC_LONFs_rpt2"/>
    <property type="match status" value="1"/>
</dbReference>
<keyword evidence="10" id="KW-0862">Zinc</keyword>
<dbReference type="InterPro" id="IPR024788">
    <property type="entry name" value="Malectin-like_Carb-bd_dom"/>
</dbReference>
<proteinExistence type="predicted"/>
<keyword evidence="12 19" id="KW-1133">Transmembrane helix</keyword>
<dbReference type="SMART" id="SM00464">
    <property type="entry name" value="LON"/>
    <property type="match status" value="1"/>
</dbReference>
<feature type="domain" description="Lon N-terminal" evidence="22">
    <location>
        <begin position="278"/>
        <end position="481"/>
    </location>
</feature>
<evidence type="ECO:0000256" key="1">
    <source>
        <dbReference type="ARBA" id="ARBA00004167"/>
    </source>
</evidence>
<dbReference type="InterPro" id="IPR008271">
    <property type="entry name" value="Ser/Thr_kinase_AS"/>
</dbReference>
<feature type="compositionally biased region" description="Basic and acidic residues" evidence="18">
    <location>
        <begin position="1366"/>
        <end position="1376"/>
    </location>
</feature>
<dbReference type="Pfam" id="PF13923">
    <property type="entry name" value="zf-C3HC4_2"/>
    <property type="match status" value="1"/>
</dbReference>
<dbReference type="Gene3D" id="1.10.510.10">
    <property type="entry name" value="Transferase(Phosphotransferase) domain 1"/>
    <property type="match status" value="1"/>
</dbReference>
<keyword evidence="16" id="KW-0802">TPR repeat</keyword>
<dbReference type="SMART" id="SM00220">
    <property type="entry name" value="S_TKc"/>
    <property type="match status" value="1"/>
</dbReference>
<evidence type="ECO:0000259" key="20">
    <source>
        <dbReference type="PROSITE" id="PS50011"/>
    </source>
</evidence>
<sequence length="1404" mass="157688">MAMSEPSPSLSLDSLGDIDDYIWANEGEGSLPWDMFRDVFEFVQNGNQAFKNNHFEEAIKYYSRANNIKPGDPVILNNRSAAYIRISQFLKDRPPAASEYRPLNGLDPTVHAELALKDAEKLMDLRGKSVKPYILKANALMLLEKYAMAKDIILSGLQIDPLSNPLQASLQRLERIAATVMGKGLHGLPDRSDDFDCTLCLKLLYEPITTPCGHSFCRSCLFQSMDRGNKCPLCRTVLFISSRTCSISVTLSNIIQKNFPEEYAERKSEHEGLTNFGVDLMPLFVMDVVIPCQKFPLHIFEPRYRLMVRRVMEGNHRMGMVIVDSTTGSIADFACEVEITECEPLADGRFYLEIESRRRFRILRSWDQDGYRVAEIEWVNDITPPEGTIERTELQEMTINAAEYAQSWIRRAKEASRRDPIKRDRLLNVEAMMPSSRDPERFSFWLATLSNRRPLERLELLRMTDTRERIRRGLVYLKAEEQGCQMHKLLLAVAMGGELSGAPTPRIPFSSLLLFFLLSATLSAAKNPLFPAFTPRDVYLIDCGSPSQTRLDDARIYKSDRESTSLLSTEEDIQASVDSIPSNALVSPLSSWSLPLFLTARIFPTDSTYTFFISQPGRHWIRLYFYPLPNSNFNLTDSVFTVTTDSVVLLHDFSIKPNPKIVFKEYLINITTARFSLQFKPKKNSFAFINAIEIVSAPDALFSDSANSVSPVGFFNGLSNIALQICYRVNVGGPEIVPKKDTLSRTWETDDGYNKFPQGSKNVSVDLDSIKYPGIELTPLIAPNWVYATAEDMQDPKTMQVNFNMSWSFNVEQSYSYLIRLHFCDIVSKVLNNLYFNVYINGMMGIADLDLSQLTGDLSTPYYRDLVLNASDIKNNTIMIQVGPSNVESGLQDAILNGVEIMKMSNAAQSLDGLFSVDGTYMGGSTLSTMKIIAVVGLVIGAIAIVFLGVMFLRWQNRPNGWEKKHSFSSWLLPLNNNNSTNTASFFSSKSSSRRSSTVFSSRRSRTGFSGIYSNVGLGRFFSLNELQVATQNFDEKAVIGVGGFGKVYVGALEDGTKVAIKRGNPSSDQGINEFRTEIEMLSKLRHRHLVSLIGFCDEQSEMILVYEYMANGPFRDHLYGSNLPPLSWKQRLEICIGAARGLHYLHTGAAQGIIHRDVKTTNILLDENFVAKVADFGLSKAAPSLEQTHVSTAVKGSFGYLDPEYFRRQQLTEKSDVYSFGVVLFEVLCARQVINPTLPREQEFLIRDRAAIIGHSIQSKLRAQTPSKRLRTVAQVNLAEWAMQNYRKGKLDKIIDPQISSSIVEGSLKKFVEAAEKCLGEYGVDRPSMGDVLWNLEYALQLQEAVSELEDPDEDKCEGLVALDKPNDNKPKEETTSASVSDDTSEVSVSAPLFSEVQNFQGR</sequence>
<comment type="subcellular location">
    <subcellularLocation>
        <location evidence="1">Membrane</location>
        <topology evidence="1">Single-pass membrane protein</topology>
    </subcellularLocation>
</comment>
<feature type="region of interest" description="Disordered" evidence="18">
    <location>
        <begin position="1352"/>
        <end position="1404"/>
    </location>
</feature>
<keyword evidence="11 17" id="KW-0067">ATP-binding</keyword>
<evidence type="ECO:0000256" key="19">
    <source>
        <dbReference type="SAM" id="Phobius"/>
    </source>
</evidence>
<keyword evidence="8 15" id="KW-0863">Zinc-finger</keyword>
<evidence type="ECO:0000256" key="5">
    <source>
        <dbReference type="ARBA" id="ARBA00022723"/>
    </source>
</evidence>
<keyword evidence="4 19" id="KW-0812">Transmembrane</keyword>
<keyword evidence="7 17" id="KW-0547">Nucleotide-binding</keyword>
<evidence type="ECO:0000256" key="9">
    <source>
        <dbReference type="ARBA" id="ARBA00022777"/>
    </source>
</evidence>
<dbReference type="PROSITE" id="PS00518">
    <property type="entry name" value="ZF_RING_1"/>
    <property type="match status" value="1"/>
</dbReference>
<dbReference type="PANTHER" id="PTHR23327">
    <property type="entry name" value="RING FINGER PROTEIN 127"/>
    <property type="match status" value="1"/>
</dbReference>
<dbReference type="PROSITE" id="PS50005">
    <property type="entry name" value="TPR"/>
    <property type="match status" value="1"/>
</dbReference>
<dbReference type="SUPFAM" id="SSF88697">
    <property type="entry name" value="PUA domain-like"/>
    <property type="match status" value="1"/>
</dbReference>
<dbReference type="PROSITE" id="PS50011">
    <property type="entry name" value="PROTEIN_KINASE_DOM"/>
    <property type="match status" value="1"/>
</dbReference>
<dbReference type="InterPro" id="IPR011009">
    <property type="entry name" value="Kinase-like_dom_sf"/>
</dbReference>
<dbReference type="Pfam" id="PF02190">
    <property type="entry name" value="LON_substr_bdg"/>
    <property type="match status" value="1"/>
</dbReference>
<keyword evidence="3" id="KW-0808">Transferase</keyword>
<dbReference type="PROSITE" id="PS00107">
    <property type="entry name" value="PROTEIN_KINASE_ATP"/>
    <property type="match status" value="1"/>
</dbReference>
<evidence type="ECO:0000256" key="17">
    <source>
        <dbReference type="PROSITE-ProRule" id="PRU10141"/>
    </source>
</evidence>